<dbReference type="AlphaFoldDB" id="A0A246JGM5"/>
<evidence type="ECO:0000313" key="2">
    <source>
        <dbReference type="Proteomes" id="UP000197468"/>
    </source>
</evidence>
<name>A0A246JGM5_9BURK</name>
<dbReference type="RefSeq" id="WP_088384634.1">
    <property type="nucleotide sequence ID" value="NZ_NIOF01000003.1"/>
</dbReference>
<gene>
    <name evidence="1" type="ORF">CDN99_09625</name>
</gene>
<dbReference type="EMBL" id="NIOF01000003">
    <property type="protein sequence ID" value="OWQ91407.1"/>
    <property type="molecule type" value="Genomic_DNA"/>
</dbReference>
<dbReference type="Proteomes" id="UP000197468">
    <property type="component" value="Unassembled WGS sequence"/>
</dbReference>
<keyword evidence="2" id="KW-1185">Reference proteome</keyword>
<proteinExistence type="predicted"/>
<accession>A0A246JGM5</accession>
<sequence length="130" mass="14422">MLKTEDMQVREGSEAPAISQRDELVMKEMKDLDKLILALPAVLHFSKVQTLKRQADELQPRSAALMLALHLNRPPSEMVVSSSDLLTSIRQLAQLASKSRLSQNGQLTVKLLVDLAARLHADLIRMNAVA</sequence>
<organism evidence="1 2">
    <name type="scientific">Roseateles aquatilis</name>
    <dbReference type="NCBI Taxonomy" id="431061"/>
    <lineage>
        <taxon>Bacteria</taxon>
        <taxon>Pseudomonadati</taxon>
        <taxon>Pseudomonadota</taxon>
        <taxon>Betaproteobacteria</taxon>
        <taxon>Burkholderiales</taxon>
        <taxon>Sphaerotilaceae</taxon>
        <taxon>Roseateles</taxon>
    </lineage>
</organism>
<reference evidence="1 2" key="1">
    <citation type="journal article" date="2008" name="Int. J. Syst. Evol. Microbiol.">
        <title>Description of Roseateles aquatilis sp. nov. and Roseateles terrae sp. nov., in the class Betaproteobacteria, and emended description of the genus Roseateles.</title>
        <authorList>
            <person name="Gomila M."/>
            <person name="Bowien B."/>
            <person name="Falsen E."/>
            <person name="Moore E.R."/>
            <person name="Lalucat J."/>
        </authorList>
    </citation>
    <scope>NUCLEOTIDE SEQUENCE [LARGE SCALE GENOMIC DNA]</scope>
    <source>
        <strain evidence="1 2">CCUG 48205</strain>
    </source>
</reference>
<dbReference type="OrthoDB" id="9983692at2"/>
<protein>
    <submittedName>
        <fullName evidence="1">Uncharacterized protein</fullName>
    </submittedName>
</protein>
<evidence type="ECO:0000313" key="1">
    <source>
        <dbReference type="EMBL" id="OWQ91407.1"/>
    </source>
</evidence>
<comment type="caution">
    <text evidence="1">The sequence shown here is derived from an EMBL/GenBank/DDBJ whole genome shotgun (WGS) entry which is preliminary data.</text>
</comment>